<comment type="caution">
    <text evidence="3">The sequence shown here is derived from an EMBL/GenBank/DDBJ whole genome shotgun (WGS) entry which is preliminary data.</text>
</comment>
<dbReference type="InterPro" id="IPR036779">
    <property type="entry name" value="LysM_dom_sf"/>
</dbReference>
<dbReference type="Gene3D" id="3.10.350.10">
    <property type="entry name" value="LysM domain"/>
    <property type="match status" value="1"/>
</dbReference>
<dbReference type="AlphaFoldDB" id="A0A7X4LPG0"/>
<evidence type="ECO:0000256" key="1">
    <source>
        <dbReference type="SAM" id="MobiDB-lite"/>
    </source>
</evidence>
<dbReference type="CDD" id="cd20709">
    <property type="entry name" value="MIX_V"/>
    <property type="match status" value="1"/>
</dbReference>
<sequence length="502" mass="56897">MTRFAELTNSEFNQVEGGLDQLSREELNALVPEGMALESFEDKLREGHLWLLQQAIKNPALKHQMSAINSAAQELAKTSKEPKEPGVRHALPESLERVLSALKQPSSSNKSTKPHRPSYGDVTPFSRHPHSIHDVQSLADVRPDFSDTIHPLRHEYSFEVACSEQALINNVGCHFSLGKTVREPMLGNWHKSHTRFGTKFTIHTAFNEPKQLMVQVGSAPMGVTLADSVKLDEIGAVDSIRDSFIPVIPAVQTGGRLGLPTEGYYYHICNRHLVQEYKILGEGKWSFYATRSTHRALDDRQGFNRYQNAILLFWKLRGRMIKNQRLVYLKQQITREQLDNLNDQWLDQHSVVIDIPSLLKTTKESMVTANQEQWLDDYSERGATTYFVQRQLGSSKRESWNSIAMKHGVSPKRLLELNPRYQADPASLKVGDELIVIDLEAKAMAGYNNESLPALEPKTYNRAMNAFYRYPQKLLRNTDIRALNCHSVVDDSLPIVNITSVG</sequence>
<reference evidence="3 4" key="1">
    <citation type="submission" date="2019-10" db="EMBL/GenBank/DDBJ databases">
        <title>Vibrio sp. nov. isolated from a shrimp pond.</title>
        <authorList>
            <person name="Gomez-Gil B."/>
            <person name="Enciso-Ibarra J."/>
            <person name="Enciso-Ibarra K."/>
            <person name="Bolan-Mejia C."/>
        </authorList>
    </citation>
    <scope>NUCLEOTIDE SEQUENCE [LARGE SCALE GENOMIC DNA]</scope>
    <source>
        <strain evidence="3 4">CAIM 722</strain>
    </source>
</reference>
<organism evidence="3 4">
    <name type="scientific">Vibrio eleionomae</name>
    <dbReference type="NCBI Taxonomy" id="2653505"/>
    <lineage>
        <taxon>Bacteria</taxon>
        <taxon>Pseudomonadati</taxon>
        <taxon>Pseudomonadota</taxon>
        <taxon>Gammaproteobacteria</taxon>
        <taxon>Vibrionales</taxon>
        <taxon>Vibrionaceae</taxon>
        <taxon>Vibrio</taxon>
    </lineage>
</organism>
<dbReference type="Proteomes" id="UP000462621">
    <property type="component" value="Unassembled WGS sequence"/>
</dbReference>
<evidence type="ECO:0000313" key="3">
    <source>
        <dbReference type="EMBL" id="MZI95591.1"/>
    </source>
</evidence>
<name>A0A7X4LPG0_9VIBR</name>
<proteinExistence type="predicted"/>
<dbReference type="EMBL" id="WEKT01000062">
    <property type="protein sequence ID" value="MZI95591.1"/>
    <property type="molecule type" value="Genomic_DNA"/>
</dbReference>
<dbReference type="InterPro" id="IPR018392">
    <property type="entry name" value="LysM"/>
</dbReference>
<feature type="region of interest" description="Disordered" evidence="1">
    <location>
        <begin position="102"/>
        <end position="127"/>
    </location>
</feature>
<evidence type="ECO:0000259" key="2">
    <source>
        <dbReference type="Pfam" id="PF01476"/>
    </source>
</evidence>
<gene>
    <name evidence="3" type="ORF">F9817_20635</name>
</gene>
<dbReference type="Pfam" id="PF01476">
    <property type="entry name" value="LysM"/>
    <property type="match status" value="1"/>
</dbReference>
<dbReference type="CDD" id="cd00118">
    <property type="entry name" value="LysM"/>
    <property type="match status" value="1"/>
</dbReference>
<protein>
    <recommendedName>
        <fullName evidence="2">LysM domain-containing protein</fullName>
    </recommendedName>
</protein>
<evidence type="ECO:0000313" key="4">
    <source>
        <dbReference type="Proteomes" id="UP000462621"/>
    </source>
</evidence>
<feature type="domain" description="LysM" evidence="2">
    <location>
        <begin position="397"/>
        <end position="436"/>
    </location>
</feature>
<dbReference type="RefSeq" id="WP_161158088.1">
    <property type="nucleotide sequence ID" value="NZ_WEKT01000062.1"/>
</dbReference>
<accession>A0A7X4LPG0</accession>
<keyword evidence="4" id="KW-1185">Reference proteome</keyword>